<proteinExistence type="predicted"/>
<dbReference type="EMBL" id="JAVRBK010000009">
    <property type="protein sequence ID" value="KAK5639387.1"/>
    <property type="molecule type" value="Genomic_DNA"/>
</dbReference>
<evidence type="ECO:0000313" key="2">
    <source>
        <dbReference type="EMBL" id="KAK5639387.1"/>
    </source>
</evidence>
<sequence>MHQYIVIASVCIFASLLSSTMSLSVETTNLCTSDASPKLRQLCLLASLEQFLSENPSRSNADVLDTQLYDRGTKRQDVDHVFLRFGRRLGL</sequence>
<accession>A0AAN7V146</accession>
<name>A0AAN7V146_9COLE</name>
<protein>
    <recommendedName>
        <fullName evidence="4">Myosuppressin</fullName>
    </recommendedName>
</protein>
<reference evidence="2 3" key="1">
    <citation type="journal article" date="2024" name="Insects">
        <title>An Improved Chromosome-Level Genome Assembly of the Firefly Pyrocoelia pectoralis.</title>
        <authorList>
            <person name="Fu X."/>
            <person name="Meyer-Rochow V.B."/>
            <person name="Ballantyne L."/>
            <person name="Zhu X."/>
        </authorList>
    </citation>
    <scope>NUCLEOTIDE SEQUENCE [LARGE SCALE GENOMIC DNA]</scope>
    <source>
        <strain evidence="2">XCY_ONT2</strain>
    </source>
</reference>
<keyword evidence="1" id="KW-0732">Signal</keyword>
<feature type="signal peptide" evidence="1">
    <location>
        <begin position="1"/>
        <end position="22"/>
    </location>
</feature>
<evidence type="ECO:0000256" key="1">
    <source>
        <dbReference type="SAM" id="SignalP"/>
    </source>
</evidence>
<organism evidence="2 3">
    <name type="scientific">Pyrocoelia pectoralis</name>
    <dbReference type="NCBI Taxonomy" id="417401"/>
    <lineage>
        <taxon>Eukaryota</taxon>
        <taxon>Metazoa</taxon>
        <taxon>Ecdysozoa</taxon>
        <taxon>Arthropoda</taxon>
        <taxon>Hexapoda</taxon>
        <taxon>Insecta</taxon>
        <taxon>Pterygota</taxon>
        <taxon>Neoptera</taxon>
        <taxon>Endopterygota</taxon>
        <taxon>Coleoptera</taxon>
        <taxon>Polyphaga</taxon>
        <taxon>Elateriformia</taxon>
        <taxon>Elateroidea</taxon>
        <taxon>Lampyridae</taxon>
        <taxon>Lampyrinae</taxon>
        <taxon>Pyrocoelia</taxon>
    </lineage>
</organism>
<gene>
    <name evidence="2" type="ORF">RI129_011879</name>
</gene>
<dbReference type="AlphaFoldDB" id="A0AAN7V146"/>
<evidence type="ECO:0008006" key="4">
    <source>
        <dbReference type="Google" id="ProtNLM"/>
    </source>
</evidence>
<dbReference type="Proteomes" id="UP001329430">
    <property type="component" value="Chromosome 9"/>
</dbReference>
<keyword evidence="3" id="KW-1185">Reference proteome</keyword>
<comment type="caution">
    <text evidence="2">The sequence shown here is derived from an EMBL/GenBank/DDBJ whole genome shotgun (WGS) entry which is preliminary data.</text>
</comment>
<feature type="chain" id="PRO_5042855225" description="Myosuppressin" evidence="1">
    <location>
        <begin position="23"/>
        <end position="91"/>
    </location>
</feature>
<evidence type="ECO:0000313" key="3">
    <source>
        <dbReference type="Proteomes" id="UP001329430"/>
    </source>
</evidence>